<dbReference type="AlphaFoldDB" id="A0A4S8HKJ6"/>
<reference evidence="4 5" key="1">
    <citation type="submission" date="2019-04" db="EMBL/GenBank/DDBJ databases">
        <title>Niastella caeni sp. nov., isolated from activated sludge.</title>
        <authorList>
            <person name="Sheng M."/>
        </authorList>
    </citation>
    <scope>NUCLEOTIDE SEQUENCE [LARGE SCALE GENOMIC DNA]</scope>
    <source>
        <strain evidence="4 5">HX-2-15</strain>
    </source>
</reference>
<dbReference type="InterPro" id="IPR043502">
    <property type="entry name" value="DNA/RNA_pol_sf"/>
</dbReference>
<dbReference type="PROSITE" id="PS50878">
    <property type="entry name" value="RT_POL"/>
    <property type="match status" value="1"/>
</dbReference>
<keyword evidence="4" id="KW-0695">RNA-directed DNA polymerase</keyword>
<dbReference type="GO" id="GO:0003964">
    <property type="term" value="F:RNA-directed DNA polymerase activity"/>
    <property type="evidence" value="ECO:0007669"/>
    <property type="project" value="UniProtKB-KW"/>
</dbReference>
<evidence type="ECO:0000259" key="3">
    <source>
        <dbReference type="PROSITE" id="PS50878"/>
    </source>
</evidence>
<name>A0A4S8HKJ6_9BACT</name>
<keyword evidence="4" id="KW-0548">Nucleotidyltransferase</keyword>
<organism evidence="4 5">
    <name type="scientific">Niastella caeni</name>
    <dbReference type="NCBI Taxonomy" id="2569763"/>
    <lineage>
        <taxon>Bacteria</taxon>
        <taxon>Pseudomonadati</taxon>
        <taxon>Bacteroidota</taxon>
        <taxon>Chitinophagia</taxon>
        <taxon>Chitinophagales</taxon>
        <taxon>Chitinophagaceae</taxon>
        <taxon>Niastella</taxon>
    </lineage>
</organism>
<comment type="similarity">
    <text evidence="1">Belongs to the bacterial reverse transcriptase family.</text>
</comment>
<evidence type="ECO:0000313" key="5">
    <source>
        <dbReference type="Proteomes" id="UP000306918"/>
    </source>
</evidence>
<dbReference type="EMBL" id="STFF01000008">
    <property type="protein sequence ID" value="THU34224.1"/>
    <property type="molecule type" value="Genomic_DNA"/>
</dbReference>
<dbReference type="PANTHER" id="PTHR34047">
    <property type="entry name" value="NUCLEAR INTRON MATURASE 1, MITOCHONDRIAL-RELATED"/>
    <property type="match status" value="1"/>
</dbReference>
<protein>
    <submittedName>
        <fullName evidence="4">Reverse transcriptase</fullName>
    </submittedName>
</protein>
<feature type="region of interest" description="Disordered" evidence="2">
    <location>
        <begin position="336"/>
        <end position="359"/>
    </location>
</feature>
<dbReference type="RefSeq" id="WP_136579840.1">
    <property type="nucleotide sequence ID" value="NZ_STFF01000008.1"/>
</dbReference>
<proteinExistence type="inferred from homology"/>
<keyword evidence="4" id="KW-0808">Transferase</keyword>
<evidence type="ECO:0000256" key="2">
    <source>
        <dbReference type="SAM" id="MobiDB-lite"/>
    </source>
</evidence>
<dbReference type="InterPro" id="IPR000477">
    <property type="entry name" value="RT_dom"/>
</dbReference>
<gene>
    <name evidence="4" type="ORF">FAM09_24715</name>
</gene>
<evidence type="ECO:0000256" key="1">
    <source>
        <dbReference type="ARBA" id="ARBA00034120"/>
    </source>
</evidence>
<evidence type="ECO:0000313" key="4">
    <source>
        <dbReference type="EMBL" id="THU34224.1"/>
    </source>
</evidence>
<dbReference type="OrthoDB" id="9780724at2"/>
<feature type="domain" description="Reverse transcriptase" evidence="3">
    <location>
        <begin position="1"/>
        <end position="267"/>
    </location>
</feature>
<keyword evidence="5" id="KW-1185">Reference proteome</keyword>
<dbReference type="CDD" id="cd01646">
    <property type="entry name" value="RT_Bac_retron_I"/>
    <property type="match status" value="1"/>
</dbReference>
<dbReference type="PANTHER" id="PTHR34047:SF8">
    <property type="entry name" value="PROTEIN YKFC"/>
    <property type="match status" value="1"/>
</dbReference>
<sequence length="359" mass="42139">MKRIGKLYQEICSIENLTLADAIARKGKSKQYGIKIHDQNREANIQALHLALVGKSYQTSKYSTFKVYEPKEREVFRLPYYPDRIVHHAIMNVLEPVFISVFTSDTYSCIKGKGIHAAARGVKRALKDEAGTTYCLKLDIKKFYPSVDHAVLKQLLRRKFKDQNLLWLLDEIIDSADGLPIGNYLSQYFANFYLTYFDHWIKEVKRIKYYFRYADDIVILHQDKNFLHTLLTEITSYLKEQLNLTVKENFQVFPVVSRGIDFVGYRFYHKHTLLRKSIKQNFARMLARRPNKLSIASYYGWACHADCRHLLKTLLSNERIQGLQYNLIPKSLYRRQNKDRQDTESGDSCNGLQDRKIKV</sequence>
<dbReference type="InterPro" id="IPR051083">
    <property type="entry name" value="GrpII_Intron_Splice-Mob/Def"/>
</dbReference>
<dbReference type="Proteomes" id="UP000306918">
    <property type="component" value="Unassembled WGS sequence"/>
</dbReference>
<accession>A0A4S8HKJ6</accession>
<dbReference type="SUPFAM" id="SSF56672">
    <property type="entry name" value="DNA/RNA polymerases"/>
    <property type="match status" value="1"/>
</dbReference>
<comment type="caution">
    <text evidence="4">The sequence shown here is derived from an EMBL/GenBank/DDBJ whole genome shotgun (WGS) entry which is preliminary data.</text>
</comment>
<dbReference type="Pfam" id="PF00078">
    <property type="entry name" value="RVT_1"/>
    <property type="match status" value="1"/>
</dbReference>